<dbReference type="CDD" id="cd07438">
    <property type="entry name" value="PHP_HisPPase_AMP"/>
    <property type="match status" value="1"/>
</dbReference>
<dbReference type="SMART" id="SM00481">
    <property type="entry name" value="POLIIIAc"/>
    <property type="match status" value="1"/>
</dbReference>
<gene>
    <name evidence="2" type="ORF">SAMN05660662_2127</name>
</gene>
<dbReference type="Gene3D" id="3.20.20.140">
    <property type="entry name" value="Metal-dependent hydrolases"/>
    <property type="match status" value="1"/>
</dbReference>
<name>A0A1G7KY79_9ACTN</name>
<dbReference type="Gene3D" id="1.10.150.650">
    <property type="match status" value="1"/>
</dbReference>
<dbReference type="InterPro" id="IPR016195">
    <property type="entry name" value="Pol/histidinol_Pase-like"/>
</dbReference>
<dbReference type="PANTHER" id="PTHR42924:SF3">
    <property type="entry name" value="POLYMERASE_HISTIDINOL PHOSPHATASE N-TERMINAL DOMAIN-CONTAINING PROTEIN"/>
    <property type="match status" value="1"/>
</dbReference>
<proteinExistence type="predicted"/>
<accession>A0A1G7KY79</accession>
<organism evidence="2 3">
    <name type="scientific">Blastococcus aurantiacus</name>
    <dbReference type="NCBI Taxonomy" id="1550231"/>
    <lineage>
        <taxon>Bacteria</taxon>
        <taxon>Bacillati</taxon>
        <taxon>Actinomycetota</taxon>
        <taxon>Actinomycetes</taxon>
        <taxon>Geodermatophilales</taxon>
        <taxon>Geodermatophilaceae</taxon>
        <taxon>Blastococcus</taxon>
    </lineage>
</organism>
<dbReference type="SUPFAM" id="SSF89550">
    <property type="entry name" value="PHP domain-like"/>
    <property type="match status" value="1"/>
</dbReference>
<dbReference type="RefSeq" id="WP_091765661.1">
    <property type="nucleotide sequence ID" value="NZ_FNBT01000003.1"/>
</dbReference>
<dbReference type="AlphaFoldDB" id="A0A1G7KY79"/>
<dbReference type="InterPro" id="IPR003141">
    <property type="entry name" value="Pol/His_phosphatase_N"/>
</dbReference>
<dbReference type="OrthoDB" id="9804333at2"/>
<dbReference type="PANTHER" id="PTHR42924">
    <property type="entry name" value="EXONUCLEASE"/>
    <property type="match status" value="1"/>
</dbReference>
<evidence type="ECO:0000313" key="3">
    <source>
        <dbReference type="Proteomes" id="UP000199406"/>
    </source>
</evidence>
<protein>
    <recommendedName>
        <fullName evidence="1">Polymerase/histidinol phosphatase N-terminal domain-containing protein</fullName>
    </recommendedName>
</protein>
<sequence length="285" mass="29990">MRIDLHTHSSVSDGTETPAELMRTARAAGLDVVALTDHDTTDGWAAARDARPAGLTVVPGMELSCRWFPDDQPPISVHLLAYLFDPDSPALSAERARLRAERLSRGERIVDALAADGYPVLWAEIVEASAGGVVGRPHVARALVRAGVVESVDAAFATLLHHRSPYYVTKADTDVRQGIALVRAAGGVPVFAHGLATKRGRVLDDAAVAAMAEAGLLGLEVDHPDHSDDERAHMQGLAADLGLLTTGSSDYHGTNKTTPIGACTTDPEQFEALVAAGTGAAPFRD</sequence>
<evidence type="ECO:0000259" key="1">
    <source>
        <dbReference type="SMART" id="SM00481"/>
    </source>
</evidence>
<dbReference type="Pfam" id="PF02811">
    <property type="entry name" value="PHP"/>
    <property type="match status" value="1"/>
</dbReference>
<reference evidence="3" key="1">
    <citation type="submission" date="2016-10" db="EMBL/GenBank/DDBJ databases">
        <authorList>
            <person name="Varghese N."/>
            <person name="Submissions S."/>
        </authorList>
    </citation>
    <scope>NUCLEOTIDE SEQUENCE [LARGE SCALE GENOMIC DNA]</scope>
    <source>
        <strain evidence="3">DSM 44268</strain>
    </source>
</reference>
<feature type="domain" description="Polymerase/histidinol phosphatase N-terminal" evidence="1">
    <location>
        <begin position="3"/>
        <end position="67"/>
    </location>
</feature>
<dbReference type="InterPro" id="IPR004013">
    <property type="entry name" value="PHP_dom"/>
</dbReference>
<dbReference type="Proteomes" id="UP000199406">
    <property type="component" value="Unassembled WGS sequence"/>
</dbReference>
<dbReference type="GO" id="GO:0004534">
    <property type="term" value="F:5'-3' RNA exonuclease activity"/>
    <property type="evidence" value="ECO:0007669"/>
    <property type="project" value="TreeGrafter"/>
</dbReference>
<dbReference type="STRING" id="1550231.SAMN05660662_2127"/>
<dbReference type="GO" id="GO:0035312">
    <property type="term" value="F:5'-3' DNA exonuclease activity"/>
    <property type="evidence" value="ECO:0007669"/>
    <property type="project" value="TreeGrafter"/>
</dbReference>
<evidence type="ECO:0000313" key="2">
    <source>
        <dbReference type="EMBL" id="SDF41709.1"/>
    </source>
</evidence>
<keyword evidence="3" id="KW-1185">Reference proteome</keyword>
<dbReference type="EMBL" id="FNBT01000003">
    <property type="protein sequence ID" value="SDF41709.1"/>
    <property type="molecule type" value="Genomic_DNA"/>
</dbReference>
<dbReference type="InterPro" id="IPR052018">
    <property type="entry name" value="PHP_domain"/>
</dbReference>